<dbReference type="CDD" id="cd03784">
    <property type="entry name" value="GT1_Gtf-like"/>
    <property type="match status" value="1"/>
</dbReference>
<evidence type="ECO:0000313" key="6">
    <source>
        <dbReference type="Proteomes" id="UP000811609"/>
    </source>
</evidence>
<dbReference type="AlphaFoldDB" id="A0A8T1PY51"/>
<comment type="similarity">
    <text evidence="1">Belongs to the UDP-glycosyltransferase family.</text>
</comment>
<keyword evidence="2" id="KW-0328">Glycosyltransferase</keyword>
<dbReference type="PANTHER" id="PTHR48049:SF60">
    <property type="entry name" value="UDP-GLYCOSYLTRANSFERASE 91B1"/>
    <property type="match status" value="1"/>
</dbReference>
<dbReference type="FunFam" id="3.40.50.2000:FF:000088">
    <property type="entry name" value="Glycosyltransferase"/>
    <property type="match status" value="1"/>
</dbReference>
<accession>A0A8T1PY51</accession>
<dbReference type="PANTHER" id="PTHR48049">
    <property type="entry name" value="GLYCOSYLTRANSFERASE"/>
    <property type="match status" value="1"/>
</dbReference>
<dbReference type="EMBL" id="CM031816">
    <property type="protein sequence ID" value="KAG6645722.1"/>
    <property type="molecule type" value="Genomic_DNA"/>
</dbReference>
<sequence length="484" mass="54671">MAEPKKQLHMAMFPWLAFGHLIPFLELSKLIAQRKGHRISFISTPRNIERLPKIPPNVAHLITLVKLPLPHVDNMPENAESTKDIPSHLLPYLMMAYDGLQEPLSRFLETSSPDWIIHDFAPHWLPSIAARLGISQAFFYISSSSSLCFTGPPQKLPLLASSKTTNEPDPNARTKLEHFIVPPKWVPFPTKVAYRLYEAKKMFEIHARMNESGAEDMSFHFMTMYSSTDVVAIKTCMEVEAEWLNLLGELLHIPVVPLGLLPPLPQEGNDSKDSTWDTISEWLDKKEKGSVVYAALGSEIRPSQEDFNELALGLEQSRLPFFWAIRNLSADGNGDSIELPEGFEERTKGRGIVWSGWTPQSKILRHESIGGMVTHCGWSSVIESLQFGRVLIMLPFIADQGLSARLLEEKQVGVEIPRNEEDGSFTSDSVAKTLRLAMNDAEGQIFRNKAKEMAPIIGNMELQHRYVDKFVELLENHRKIITKS</sequence>
<evidence type="ECO:0000256" key="2">
    <source>
        <dbReference type="ARBA" id="ARBA00022676"/>
    </source>
</evidence>
<organism evidence="5 6">
    <name type="scientific">Carya illinoinensis</name>
    <name type="common">Pecan</name>
    <dbReference type="NCBI Taxonomy" id="32201"/>
    <lineage>
        <taxon>Eukaryota</taxon>
        <taxon>Viridiplantae</taxon>
        <taxon>Streptophyta</taxon>
        <taxon>Embryophyta</taxon>
        <taxon>Tracheophyta</taxon>
        <taxon>Spermatophyta</taxon>
        <taxon>Magnoliopsida</taxon>
        <taxon>eudicotyledons</taxon>
        <taxon>Gunneridae</taxon>
        <taxon>Pentapetalae</taxon>
        <taxon>rosids</taxon>
        <taxon>fabids</taxon>
        <taxon>Fagales</taxon>
        <taxon>Juglandaceae</taxon>
        <taxon>Carya</taxon>
    </lineage>
</organism>
<dbReference type="GO" id="GO:0035251">
    <property type="term" value="F:UDP-glucosyltransferase activity"/>
    <property type="evidence" value="ECO:0007669"/>
    <property type="project" value="InterPro"/>
</dbReference>
<dbReference type="Gene3D" id="3.40.50.2000">
    <property type="entry name" value="Glycogen Phosphorylase B"/>
    <property type="match status" value="2"/>
</dbReference>
<dbReference type="InterPro" id="IPR050481">
    <property type="entry name" value="UDP-glycosyltransf_plant"/>
</dbReference>
<gene>
    <name evidence="5" type="ORF">CIPAW_08G141800</name>
</gene>
<dbReference type="InterPro" id="IPR002213">
    <property type="entry name" value="UDP_glucos_trans"/>
</dbReference>
<reference evidence="5" key="1">
    <citation type="submission" date="2020-12" db="EMBL/GenBank/DDBJ databases">
        <title>WGS assembly of Carya illinoinensis cv. Pawnee.</title>
        <authorList>
            <person name="Platts A."/>
            <person name="Shu S."/>
            <person name="Wright S."/>
            <person name="Barry K."/>
            <person name="Edger P."/>
            <person name="Pires J.C."/>
            <person name="Schmutz J."/>
        </authorList>
    </citation>
    <scope>NUCLEOTIDE SEQUENCE</scope>
    <source>
        <tissue evidence="5">Leaf</tissue>
    </source>
</reference>
<evidence type="ECO:0000259" key="4">
    <source>
        <dbReference type="Pfam" id="PF26168"/>
    </source>
</evidence>
<name>A0A8T1PY51_CARIL</name>
<proteinExistence type="inferred from homology"/>
<protein>
    <recommendedName>
        <fullName evidence="4">Glycosyltransferase N-terminal domain-containing protein</fullName>
    </recommendedName>
</protein>
<dbReference type="Pfam" id="PF00201">
    <property type="entry name" value="UDPGT"/>
    <property type="match status" value="1"/>
</dbReference>
<dbReference type="Pfam" id="PF26168">
    <property type="entry name" value="Glyco_transf_N"/>
    <property type="match status" value="1"/>
</dbReference>
<dbReference type="OrthoDB" id="5835829at2759"/>
<dbReference type="Proteomes" id="UP000811609">
    <property type="component" value="Chromosome 8"/>
</dbReference>
<dbReference type="InterPro" id="IPR058980">
    <property type="entry name" value="Glyco_transf_N"/>
</dbReference>
<feature type="domain" description="Glycosyltransferase N-terminal" evidence="4">
    <location>
        <begin position="10"/>
        <end position="165"/>
    </location>
</feature>
<keyword evidence="6" id="KW-1185">Reference proteome</keyword>
<comment type="caution">
    <text evidence="5">The sequence shown here is derived from an EMBL/GenBank/DDBJ whole genome shotgun (WGS) entry which is preliminary data.</text>
</comment>
<keyword evidence="3" id="KW-0808">Transferase</keyword>
<dbReference type="FunFam" id="3.40.50.2000:FF:000037">
    <property type="entry name" value="Glycosyltransferase"/>
    <property type="match status" value="1"/>
</dbReference>
<evidence type="ECO:0000256" key="3">
    <source>
        <dbReference type="ARBA" id="ARBA00022679"/>
    </source>
</evidence>
<evidence type="ECO:0000313" key="5">
    <source>
        <dbReference type="EMBL" id="KAG6645722.1"/>
    </source>
</evidence>
<evidence type="ECO:0000256" key="1">
    <source>
        <dbReference type="ARBA" id="ARBA00009995"/>
    </source>
</evidence>
<dbReference type="SUPFAM" id="SSF53756">
    <property type="entry name" value="UDP-Glycosyltransferase/glycogen phosphorylase"/>
    <property type="match status" value="1"/>
</dbReference>